<dbReference type="GO" id="GO:0034039">
    <property type="term" value="F:8-oxo-7,8-dihydroguanine DNA N-glycosylase activity"/>
    <property type="evidence" value="ECO:0007669"/>
    <property type="project" value="TreeGrafter"/>
</dbReference>
<sequence length="300" mass="32810">MTTPTPSAAAGPALHSAVLDWYSQHGRDLPWRDPDCTPWGIYLSEVMSQQTPVARVQPVWERWLQRWPTPAALAADSPGEAVRMWDGLGYPRRALRLWESARVMVEQHGGQVPRDHEDLLALPGVGAYTAAAVASFAYEDPRTVVDTNVRRVLARTVTGTQHAAPALTAAEMRLAQASMPADRDDANAWNAASMELGALICTARSPKCLECPVVHLCAWQLAGRPEHEGPARRGQAWHGTDRQVRGRIVQLLRESPDPVSRGALGTAWPDDESKLERCLAALVDDGLVEPRGGDRYSLPS</sequence>
<proteinExistence type="inferred from homology"/>
<keyword evidence="6" id="KW-0004">4Fe-4S</keyword>
<dbReference type="InterPro" id="IPR000445">
    <property type="entry name" value="HhH_motif"/>
</dbReference>
<gene>
    <name evidence="15" type="ORF">EXU32_01765</name>
</gene>
<evidence type="ECO:0000259" key="14">
    <source>
        <dbReference type="SMART" id="SM00478"/>
    </source>
</evidence>
<dbReference type="EMBL" id="CP036164">
    <property type="protein sequence ID" value="QBF45104.1"/>
    <property type="molecule type" value="Genomic_DNA"/>
</dbReference>
<evidence type="ECO:0000256" key="8">
    <source>
        <dbReference type="ARBA" id="ARBA00022763"/>
    </source>
</evidence>
<dbReference type="GO" id="GO:0046872">
    <property type="term" value="F:metal ion binding"/>
    <property type="evidence" value="ECO:0007669"/>
    <property type="project" value="UniProtKB-KW"/>
</dbReference>
<keyword evidence="12" id="KW-0234">DNA repair</keyword>
<dbReference type="InterPro" id="IPR004035">
    <property type="entry name" value="Endouclease-III_FeS-bd_BS"/>
</dbReference>
<protein>
    <recommendedName>
        <fullName evidence="5">Adenine DNA glycosylase</fullName>
        <ecNumber evidence="4">3.2.2.31</ecNumber>
    </recommendedName>
</protein>
<evidence type="ECO:0000256" key="11">
    <source>
        <dbReference type="ARBA" id="ARBA00023014"/>
    </source>
</evidence>
<evidence type="ECO:0000256" key="5">
    <source>
        <dbReference type="ARBA" id="ARBA00022023"/>
    </source>
</evidence>
<dbReference type="Gene3D" id="1.10.1670.10">
    <property type="entry name" value="Helix-hairpin-Helix base-excision DNA repair enzymes (C-terminal)"/>
    <property type="match status" value="1"/>
</dbReference>
<dbReference type="SMART" id="SM00525">
    <property type="entry name" value="FES"/>
    <property type="match status" value="1"/>
</dbReference>
<keyword evidence="7" id="KW-0479">Metal-binding</keyword>
<dbReference type="PROSITE" id="PS00764">
    <property type="entry name" value="ENDONUCLEASE_III_1"/>
    <property type="match status" value="1"/>
</dbReference>
<feature type="domain" description="HhH-GPD" evidence="14">
    <location>
        <begin position="47"/>
        <end position="199"/>
    </location>
</feature>
<dbReference type="STRING" id="1216970.GCA_001570985_02356"/>
<dbReference type="OrthoDB" id="9802365at2"/>
<reference evidence="15 16" key="1">
    <citation type="submission" date="2019-02" db="EMBL/GenBank/DDBJ databases">
        <title>Genomic data mining of an Antarctic deep-sea actinobacterium, Janibacterlimosus P3-3-X1.</title>
        <authorList>
            <person name="Liao L."/>
            <person name="Chen B."/>
        </authorList>
    </citation>
    <scope>NUCLEOTIDE SEQUENCE [LARGE SCALE GENOMIC DNA]</scope>
    <source>
        <strain evidence="15 16">P3-3-X1</strain>
    </source>
</reference>
<evidence type="ECO:0000313" key="15">
    <source>
        <dbReference type="EMBL" id="QBF45104.1"/>
    </source>
</evidence>
<dbReference type="PROSITE" id="PS01155">
    <property type="entry name" value="ENDONUCLEASE_III_2"/>
    <property type="match status" value="1"/>
</dbReference>
<keyword evidence="13" id="KW-0326">Glycosidase</keyword>
<evidence type="ECO:0000256" key="9">
    <source>
        <dbReference type="ARBA" id="ARBA00022801"/>
    </source>
</evidence>
<organism evidence="15 16">
    <name type="scientific">Janibacter limosus</name>
    <dbReference type="NCBI Taxonomy" id="53458"/>
    <lineage>
        <taxon>Bacteria</taxon>
        <taxon>Bacillati</taxon>
        <taxon>Actinomycetota</taxon>
        <taxon>Actinomycetes</taxon>
        <taxon>Micrococcales</taxon>
        <taxon>Intrasporangiaceae</taxon>
        <taxon>Janibacter</taxon>
    </lineage>
</organism>
<dbReference type="Pfam" id="PF00730">
    <property type="entry name" value="HhH-GPD"/>
    <property type="match status" value="1"/>
</dbReference>
<dbReference type="Proteomes" id="UP000290408">
    <property type="component" value="Chromosome"/>
</dbReference>
<dbReference type="GO" id="GO:0032357">
    <property type="term" value="F:oxidized purine DNA binding"/>
    <property type="evidence" value="ECO:0007669"/>
    <property type="project" value="TreeGrafter"/>
</dbReference>
<dbReference type="GO" id="GO:0006284">
    <property type="term" value="P:base-excision repair"/>
    <property type="evidence" value="ECO:0007669"/>
    <property type="project" value="InterPro"/>
</dbReference>
<dbReference type="PANTHER" id="PTHR42944:SF1">
    <property type="entry name" value="ADENINE DNA GLYCOSYLASE"/>
    <property type="match status" value="1"/>
</dbReference>
<dbReference type="AlphaFoldDB" id="A0A4P6MP29"/>
<keyword evidence="9" id="KW-0378">Hydrolase</keyword>
<dbReference type="InterPro" id="IPR003265">
    <property type="entry name" value="HhH-GPD_domain"/>
</dbReference>
<accession>A0A4P6MP29</accession>
<evidence type="ECO:0000256" key="12">
    <source>
        <dbReference type="ARBA" id="ARBA00023204"/>
    </source>
</evidence>
<keyword evidence="10" id="KW-0408">Iron</keyword>
<dbReference type="Pfam" id="PF00633">
    <property type="entry name" value="HHH"/>
    <property type="match status" value="1"/>
</dbReference>
<evidence type="ECO:0000256" key="6">
    <source>
        <dbReference type="ARBA" id="ARBA00022485"/>
    </source>
</evidence>
<dbReference type="FunFam" id="1.10.340.30:FF:000003">
    <property type="entry name" value="A/G-specific adenine glycosylase"/>
    <property type="match status" value="1"/>
</dbReference>
<dbReference type="SMART" id="SM00478">
    <property type="entry name" value="ENDO3c"/>
    <property type="match status" value="1"/>
</dbReference>
<evidence type="ECO:0000256" key="4">
    <source>
        <dbReference type="ARBA" id="ARBA00012045"/>
    </source>
</evidence>
<dbReference type="InterPro" id="IPR004036">
    <property type="entry name" value="Endonuclease-III-like_CS2"/>
</dbReference>
<dbReference type="GO" id="GO:0000701">
    <property type="term" value="F:purine-specific mismatch base pair DNA N-glycosylase activity"/>
    <property type="evidence" value="ECO:0007669"/>
    <property type="project" value="UniProtKB-EC"/>
</dbReference>
<dbReference type="RefSeq" id="WP_130628349.1">
    <property type="nucleotide sequence ID" value="NZ_CP036164.1"/>
</dbReference>
<dbReference type="PANTHER" id="PTHR42944">
    <property type="entry name" value="ADENINE DNA GLYCOSYLASE"/>
    <property type="match status" value="1"/>
</dbReference>
<name>A0A4P6MP29_9MICO</name>
<evidence type="ECO:0000256" key="10">
    <source>
        <dbReference type="ARBA" id="ARBA00023004"/>
    </source>
</evidence>
<dbReference type="GO" id="GO:0035485">
    <property type="term" value="F:adenine/guanine mispair binding"/>
    <property type="evidence" value="ECO:0007669"/>
    <property type="project" value="TreeGrafter"/>
</dbReference>
<dbReference type="Gene3D" id="1.10.340.30">
    <property type="entry name" value="Hypothetical protein, domain 2"/>
    <property type="match status" value="1"/>
</dbReference>
<dbReference type="GO" id="GO:0006298">
    <property type="term" value="P:mismatch repair"/>
    <property type="evidence" value="ECO:0007669"/>
    <property type="project" value="TreeGrafter"/>
</dbReference>
<dbReference type="InterPro" id="IPR023170">
    <property type="entry name" value="HhH_base_excis_C"/>
</dbReference>
<evidence type="ECO:0000313" key="16">
    <source>
        <dbReference type="Proteomes" id="UP000290408"/>
    </source>
</evidence>
<keyword evidence="8" id="KW-0227">DNA damage</keyword>
<dbReference type="CDD" id="cd00056">
    <property type="entry name" value="ENDO3c"/>
    <property type="match status" value="1"/>
</dbReference>
<evidence type="ECO:0000256" key="2">
    <source>
        <dbReference type="ARBA" id="ARBA00001966"/>
    </source>
</evidence>
<evidence type="ECO:0000256" key="7">
    <source>
        <dbReference type="ARBA" id="ARBA00022723"/>
    </source>
</evidence>
<comment type="cofactor">
    <cofactor evidence="2">
        <name>[4Fe-4S] cluster</name>
        <dbReference type="ChEBI" id="CHEBI:49883"/>
    </cofactor>
</comment>
<evidence type="ECO:0000256" key="13">
    <source>
        <dbReference type="ARBA" id="ARBA00023295"/>
    </source>
</evidence>
<dbReference type="InterPro" id="IPR011257">
    <property type="entry name" value="DNA_glycosylase"/>
</dbReference>
<comment type="catalytic activity">
    <reaction evidence="1">
        <text>Hydrolyzes free adenine bases from 7,8-dihydro-8-oxoguanine:adenine mismatched double-stranded DNA, leaving an apurinic site.</text>
        <dbReference type="EC" id="3.2.2.31"/>
    </reaction>
</comment>
<keyword evidence="16" id="KW-1185">Reference proteome</keyword>
<evidence type="ECO:0000256" key="3">
    <source>
        <dbReference type="ARBA" id="ARBA00008343"/>
    </source>
</evidence>
<dbReference type="SUPFAM" id="SSF48150">
    <property type="entry name" value="DNA-glycosylase"/>
    <property type="match status" value="1"/>
</dbReference>
<dbReference type="GO" id="GO:0051539">
    <property type="term" value="F:4 iron, 4 sulfur cluster binding"/>
    <property type="evidence" value="ECO:0007669"/>
    <property type="project" value="UniProtKB-KW"/>
</dbReference>
<dbReference type="KEGG" id="jli:EXU32_01765"/>
<dbReference type="EC" id="3.2.2.31" evidence="4"/>
<keyword evidence="11" id="KW-0411">Iron-sulfur</keyword>
<dbReference type="InterPro" id="IPR044298">
    <property type="entry name" value="MIG/MutY"/>
</dbReference>
<comment type="similarity">
    <text evidence="3">Belongs to the Nth/MutY family.</text>
</comment>
<dbReference type="InterPro" id="IPR003651">
    <property type="entry name" value="Endonuclease3_FeS-loop_motif"/>
</dbReference>
<evidence type="ECO:0000256" key="1">
    <source>
        <dbReference type="ARBA" id="ARBA00000843"/>
    </source>
</evidence>
<dbReference type="Pfam" id="PF10576">
    <property type="entry name" value="EndIII_4Fe-2S"/>
    <property type="match status" value="1"/>
</dbReference>